<dbReference type="PANTHER" id="PTHR44936:SF10">
    <property type="entry name" value="SENSOR PROTEIN RSTB"/>
    <property type="match status" value="1"/>
</dbReference>
<dbReference type="GO" id="GO:0005524">
    <property type="term" value="F:ATP binding"/>
    <property type="evidence" value="ECO:0007669"/>
    <property type="project" value="UniProtKB-KW"/>
</dbReference>
<dbReference type="InterPro" id="IPR005467">
    <property type="entry name" value="His_kinase_dom"/>
</dbReference>
<evidence type="ECO:0000256" key="4">
    <source>
        <dbReference type="ARBA" id="ARBA00022553"/>
    </source>
</evidence>
<feature type="transmembrane region" description="Helical" evidence="9">
    <location>
        <begin position="23"/>
        <end position="44"/>
    </location>
</feature>
<evidence type="ECO:0000256" key="8">
    <source>
        <dbReference type="ARBA" id="ARBA00022840"/>
    </source>
</evidence>
<keyword evidence="8" id="KW-0067">ATP-binding</keyword>
<comment type="catalytic activity">
    <reaction evidence="1">
        <text>ATP + protein L-histidine = ADP + protein N-phospho-L-histidine.</text>
        <dbReference type="EC" id="2.7.13.3"/>
    </reaction>
</comment>
<gene>
    <name evidence="12" type="ORF">DK847_11975</name>
</gene>
<dbReference type="PROSITE" id="PS50109">
    <property type="entry name" value="HIS_KIN"/>
    <property type="match status" value="1"/>
</dbReference>
<evidence type="ECO:0000256" key="9">
    <source>
        <dbReference type="SAM" id="Phobius"/>
    </source>
</evidence>
<evidence type="ECO:0000259" key="10">
    <source>
        <dbReference type="PROSITE" id="PS50109"/>
    </source>
</evidence>
<sequence length="489" mass="53569">MTGSSETVRREGPPPFRGLSGKVLVMTILFVMLGEVLIFLPSIANFRIQWLKGRIAQAEIAALAAEAAPDRILSPDLRTEILKGAGVLVVSLTRGETRKLMLRSETDHMIDTSYDLRDVPWLPAVTDAFAVLLRPTDRVIGVIDKPPNMSGDVIEVALFEKPLREAMLRFGFNIFLLSVVLSVIVAGLVYLALTFALIRPMKRLTRNMMAFAQNPEDRSRIIVPSARQDEIGIAERELHDMQSQLAAMLQQKSRLAALGLAVSKVSHDLRNMLSSAHIISDRLAMAEDPTVKRFAPKLIISLDRAISFLTATLKFGRAEEAPPMRERLPLKDIAEEVIDTAVLQASSRVVLFNHVPPGLLIDADREHLNRVLTNLVRNAIQALESQDSEEDGRVTLSSWREGAVVVIEVKDNGPGIPERVRPKLFEAFQSAAKPGGVGLGLAIAAELIRAHGGEIRLNGTGPAGTVFHVVVPDAVVELRPGRRGARNRA</sequence>
<dbReference type="Proteomes" id="UP000248795">
    <property type="component" value="Unassembled WGS sequence"/>
</dbReference>
<evidence type="ECO:0000256" key="6">
    <source>
        <dbReference type="ARBA" id="ARBA00022741"/>
    </source>
</evidence>
<dbReference type="GO" id="GO:0000155">
    <property type="term" value="F:phosphorelay sensor kinase activity"/>
    <property type="evidence" value="ECO:0007669"/>
    <property type="project" value="InterPro"/>
</dbReference>
<dbReference type="Gene3D" id="3.30.565.10">
    <property type="entry name" value="Histidine kinase-like ATPase, C-terminal domain"/>
    <property type="match status" value="1"/>
</dbReference>
<dbReference type="RefSeq" id="WP_111198755.1">
    <property type="nucleotide sequence ID" value="NZ_QKVK01000005.1"/>
</dbReference>
<dbReference type="GO" id="GO:0016020">
    <property type="term" value="C:membrane"/>
    <property type="evidence" value="ECO:0007669"/>
    <property type="project" value="UniProtKB-SubCell"/>
</dbReference>
<comment type="subcellular location">
    <subcellularLocation>
        <location evidence="2">Membrane</location>
    </subcellularLocation>
</comment>
<evidence type="ECO:0000259" key="11">
    <source>
        <dbReference type="PROSITE" id="PS50885"/>
    </source>
</evidence>
<dbReference type="InterPro" id="IPR003594">
    <property type="entry name" value="HATPase_dom"/>
</dbReference>
<dbReference type="SUPFAM" id="SSF55874">
    <property type="entry name" value="ATPase domain of HSP90 chaperone/DNA topoisomerase II/histidine kinase"/>
    <property type="match status" value="1"/>
</dbReference>
<keyword evidence="9" id="KW-0472">Membrane</keyword>
<keyword evidence="4" id="KW-0597">Phosphoprotein</keyword>
<protein>
    <recommendedName>
        <fullName evidence="3">histidine kinase</fullName>
        <ecNumber evidence="3">2.7.13.3</ecNumber>
    </recommendedName>
</protein>
<feature type="domain" description="HAMP" evidence="11">
    <location>
        <begin position="195"/>
        <end position="250"/>
    </location>
</feature>
<dbReference type="PANTHER" id="PTHR44936">
    <property type="entry name" value="SENSOR PROTEIN CREC"/>
    <property type="match status" value="1"/>
</dbReference>
<evidence type="ECO:0000256" key="3">
    <source>
        <dbReference type="ARBA" id="ARBA00012438"/>
    </source>
</evidence>
<evidence type="ECO:0000256" key="2">
    <source>
        <dbReference type="ARBA" id="ARBA00004370"/>
    </source>
</evidence>
<dbReference type="PRINTS" id="PR00344">
    <property type="entry name" value="BCTRLSENSOR"/>
</dbReference>
<reference evidence="13" key="1">
    <citation type="submission" date="2018-06" db="EMBL/GenBank/DDBJ databases">
        <title>Aestuariibacter litoralis strain KCTC 52945T.</title>
        <authorList>
            <person name="Li X."/>
            <person name="Salam N."/>
            <person name="Li J.-L."/>
            <person name="Chen Y.-M."/>
            <person name="Yang Z.-W."/>
            <person name="Zhang L.-Y."/>
            <person name="Han M.-X."/>
            <person name="Xiao M."/>
            <person name="Li W.-J."/>
        </authorList>
    </citation>
    <scope>NUCLEOTIDE SEQUENCE [LARGE SCALE GENOMIC DNA]</scope>
    <source>
        <strain evidence="13">KCTC 52945</strain>
    </source>
</reference>
<evidence type="ECO:0000313" key="13">
    <source>
        <dbReference type="Proteomes" id="UP000248795"/>
    </source>
</evidence>
<dbReference type="Gene3D" id="1.10.287.130">
    <property type="match status" value="1"/>
</dbReference>
<keyword evidence="13" id="KW-1185">Reference proteome</keyword>
<keyword evidence="6" id="KW-0547">Nucleotide-binding</keyword>
<dbReference type="AlphaFoldDB" id="A0A2W2BJZ4"/>
<dbReference type="EC" id="2.7.13.3" evidence="3"/>
<keyword evidence="5" id="KW-0808">Transferase</keyword>
<evidence type="ECO:0000256" key="7">
    <source>
        <dbReference type="ARBA" id="ARBA00022777"/>
    </source>
</evidence>
<feature type="domain" description="Histidine kinase" evidence="10">
    <location>
        <begin position="264"/>
        <end position="475"/>
    </location>
</feature>
<dbReference type="Pfam" id="PF02518">
    <property type="entry name" value="HATPase_c"/>
    <property type="match status" value="1"/>
</dbReference>
<dbReference type="InterPro" id="IPR004358">
    <property type="entry name" value="Sig_transdc_His_kin-like_C"/>
</dbReference>
<dbReference type="InterPro" id="IPR036890">
    <property type="entry name" value="HATPase_C_sf"/>
</dbReference>
<evidence type="ECO:0000313" key="12">
    <source>
        <dbReference type="EMBL" id="PZF76519.1"/>
    </source>
</evidence>
<keyword evidence="9" id="KW-1133">Transmembrane helix</keyword>
<evidence type="ECO:0000256" key="5">
    <source>
        <dbReference type="ARBA" id="ARBA00022679"/>
    </source>
</evidence>
<dbReference type="PROSITE" id="PS50885">
    <property type="entry name" value="HAMP"/>
    <property type="match status" value="1"/>
</dbReference>
<dbReference type="EMBL" id="QKVK01000005">
    <property type="protein sequence ID" value="PZF76519.1"/>
    <property type="molecule type" value="Genomic_DNA"/>
</dbReference>
<accession>A0A2W2BJZ4</accession>
<comment type="caution">
    <text evidence="12">The sequence shown here is derived from an EMBL/GenBank/DDBJ whole genome shotgun (WGS) entry which is preliminary data.</text>
</comment>
<dbReference type="InterPro" id="IPR036097">
    <property type="entry name" value="HisK_dim/P_sf"/>
</dbReference>
<name>A0A2W2BJZ4_9HYPH</name>
<evidence type="ECO:0000256" key="1">
    <source>
        <dbReference type="ARBA" id="ARBA00000085"/>
    </source>
</evidence>
<keyword evidence="7 12" id="KW-0418">Kinase</keyword>
<feature type="transmembrane region" description="Helical" evidence="9">
    <location>
        <begin position="174"/>
        <end position="198"/>
    </location>
</feature>
<dbReference type="CDD" id="cd00075">
    <property type="entry name" value="HATPase"/>
    <property type="match status" value="1"/>
</dbReference>
<dbReference type="SMART" id="SM00387">
    <property type="entry name" value="HATPase_c"/>
    <property type="match status" value="1"/>
</dbReference>
<dbReference type="SUPFAM" id="SSF47384">
    <property type="entry name" value="Homodimeric domain of signal transducing histidine kinase"/>
    <property type="match status" value="1"/>
</dbReference>
<organism evidence="12 13">
    <name type="scientific">Aestuariivirga litoralis</name>
    <dbReference type="NCBI Taxonomy" id="2650924"/>
    <lineage>
        <taxon>Bacteria</taxon>
        <taxon>Pseudomonadati</taxon>
        <taxon>Pseudomonadota</taxon>
        <taxon>Alphaproteobacteria</taxon>
        <taxon>Hyphomicrobiales</taxon>
        <taxon>Aestuariivirgaceae</taxon>
        <taxon>Aestuariivirga</taxon>
    </lineage>
</organism>
<dbReference type="InterPro" id="IPR003660">
    <property type="entry name" value="HAMP_dom"/>
</dbReference>
<proteinExistence type="predicted"/>
<keyword evidence="9" id="KW-0812">Transmembrane</keyword>
<dbReference type="InterPro" id="IPR050980">
    <property type="entry name" value="2C_sensor_his_kinase"/>
</dbReference>